<dbReference type="AlphaFoldDB" id="A0A7W8Q5T2"/>
<dbReference type="Proteomes" id="UP000592780">
    <property type="component" value="Unassembled WGS sequence"/>
</dbReference>
<comment type="caution">
    <text evidence="2">The sequence shown here is derived from an EMBL/GenBank/DDBJ whole genome shotgun (WGS) entry which is preliminary data.</text>
</comment>
<accession>A0A7W8Q5T2</accession>
<reference evidence="2 3" key="1">
    <citation type="submission" date="2020-08" db="EMBL/GenBank/DDBJ databases">
        <title>Genomic Encyclopedia of Type Strains, Phase IV (KMG-V): Genome sequencing to study the core and pangenomes of soil and plant-associated prokaryotes.</title>
        <authorList>
            <person name="Whitman W."/>
        </authorList>
    </citation>
    <scope>NUCLEOTIDE SEQUENCE [LARGE SCALE GENOMIC DNA]</scope>
    <source>
        <strain evidence="2 3">JPY158</strain>
    </source>
</reference>
<keyword evidence="3" id="KW-1185">Reference proteome</keyword>
<evidence type="ECO:0000313" key="2">
    <source>
        <dbReference type="EMBL" id="MBB5424280.1"/>
    </source>
</evidence>
<dbReference type="EMBL" id="JACHDD010000004">
    <property type="protein sequence ID" value="MBB5424280.1"/>
    <property type="molecule type" value="Genomic_DNA"/>
</dbReference>
<sequence length="193" mass="21934">MPTLLLIGQKEPTAIGKDAAPAEVREKLGHYPELGRGMRRSWSLRRLVTRRRCRTRTRFIRRCWTGWRRCRRTAEGSNGFLRRHGDTASFANRPTGARSINGGLPTPCQKCGASDFRGFCPPCMDPICNRTRNTTKRVKLLAKDWVQVGEKNWLEGRVQYPDEGPRRSDRASEYLNESIGPVPCRHGATSARP</sequence>
<feature type="compositionally biased region" description="Basic and acidic residues" evidence="1">
    <location>
        <begin position="163"/>
        <end position="172"/>
    </location>
</feature>
<name>A0A7W8Q5T2_PARAM</name>
<proteinExistence type="predicted"/>
<protein>
    <submittedName>
        <fullName evidence="2">Uncharacterized protein</fullName>
    </submittedName>
</protein>
<evidence type="ECO:0000313" key="3">
    <source>
        <dbReference type="Proteomes" id="UP000592780"/>
    </source>
</evidence>
<feature type="region of interest" description="Disordered" evidence="1">
    <location>
        <begin position="159"/>
        <end position="193"/>
    </location>
</feature>
<evidence type="ECO:0000256" key="1">
    <source>
        <dbReference type="SAM" id="MobiDB-lite"/>
    </source>
</evidence>
<organism evidence="2 3">
    <name type="scientific">Paraburkholderia atlantica</name>
    <dbReference type="NCBI Taxonomy" id="2654982"/>
    <lineage>
        <taxon>Bacteria</taxon>
        <taxon>Pseudomonadati</taxon>
        <taxon>Pseudomonadota</taxon>
        <taxon>Betaproteobacteria</taxon>
        <taxon>Burkholderiales</taxon>
        <taxon>Burkholderiaceae</taxon>
        <taxon>Paraburkholderia</taxon>
    </lineage>
</organism>
<gene>
    <name evidence="2" type="ORF">HDG40_002425</name>
</gene>